<dbReference type="InterPro" id="IPR002711">
    <property type="entry name" value="HNH"/>
</dbReference>
<dbReference type="InterPro" id="IPR003615">
    <property type="entry name" value="HNH_nuc"/>
</dbReference>
<organism evidence="2 4">
    <name type="scientific">Halarchaeum rubridurum</name>
    <dbReference type="NCBI Taxonomy" id="489911"/>
    <lineage>
        <taxon>Archaea</taxon>
        <taxon>Methanobacteriati</taxon>
        <taxon>Methanobacteriota</taxon>
        <taxon>Stenosarchaea group</taxon>
        <taxon>Halobacteria</taxon>
        <taxon>Halobacteriales</taxon>
        <taxon>Halobacteriaceae</taxon>
    </lineage>
</organism>
<keyword evidence="3" id="KW-0238">DNA-binding</keyword>
<evidence type="ECO:0000313" key="3">
    <source>
        <dbReference type="EMBL" id="MBP1953252.1"/>
    </source>
</evidence>
<dbReference type="GO" id="GO:0008270">
    <property type="term" value="F:zinc ion binding"/>
    <property type="evidence" value="ECO:0007669"/>
    <property type="project" value="InterPro"/>
</dbReference>
<evidence type="ECO:0000313" key="2">
    <source>
        <dbReference type="EMBL" id="GGM66738.1"/>
    </source>
</evidence>
<dbReference type="Proteomes" id="UP000614609">
    <property type="component" value="Unassembled WGS sequence"/>
</dbReference>
<feature type="domain" description="HNH nuclease" evidence="1">
    <location>
        <begin position="158"/>
        <end position="212"/>
    </location>
</feature>
<evidence type="ECO:0000259" key="1">
    <source>
        <dbReference type="SMART" id="SM00507"/>
    </source>
</evidence>
<dbReference type="Proteomes" id="UP000765891">
    <property type="component" value="Unassembled WGS sequence"/>
</dbReference>
<dbReference type="CDD" id="cd00085">
    <property type="entry name" value="HNHc"/>
    <property type="match status" value="1"/>
</dbReference>
<dbReference type="AlphaFoldDB" id="A0A830FZ65"/>
<dbReference type="Pfam" id="PF01844">
    <property type="entry name" value="HNH"/>
    <property type="match status" value="1"/>
</dbReference>
<dbReference type="GO" id="GO:0004519">
    <property type="term" value="F:endonuclease activity"/>
    <property type="evidence" value="ECO:0007669"/>
    <property type="project" value="InterPro"/>
</dbReference>
<dbReference type="Gene3D" id="1.10.30.50">
    <property type="match status" value="1"/>
</dbReference>
<proteinExistence type="predicted"/>
<gene>
    <name evidence="2" type="ORF">GCM10009017_16020</name>
    <name evidence="3" type="ORF">J2752_000133</name>
</gene>
<accession>A0A830FZ65</accession>
<comment type="caution">
    <text evidence="2">The sequence shown here is derived from an EMBL/GenBank/DDBJ whole genome shotgun (WGS) entry which is preliminary data.</text>
</comment>
<sequence length="232" mass="27363">MGERYKYRTWLQHVYVDLDWTQTRIAEECDVSTRTVGNWIDKLGVVKNRHDPAWLTDKYVKEYLSQRQIGELCDTGSSTIGDQLRKHGIERERRYRDQSWLREKYESEELTIHEIADAVDVGDYAIRYWLVKNGIERRGTVFPVGDHPVDYDQTRLAKWAERVKERDGHACVACSSTERLHAHHVVPKYEDRSEEMLYGLDNGETLCRACHAKRHRERGDESLARLLRHTPH</sequence>
<keyword evidence="4" id="KW-1185">Reference proteome</keyword>
<protein>
    <submittedName>
        <fullName evidence="3">Putative DNA-binding protein YlxM (UPF0122 family)</fullName>
    </submittedName>
</protein>
<dbReference type="OrthoDB" id="11472at2157"/>
<dbReference type="EMBL" id="JAGGKO010000001">
    <property type="protein sequence ID" value="MBP1953252.1"/>
    <property type="molecule type" value="Genomic_DNA"/>
</dbReference>
<dbReference type="GO" id="GO:0003677">
    <property type="term" value="F:DNA binding"/>
    <property type="evidence" value="ECO:0007669"/>
    <property type="project" value="UniProtKB-KW"/>
</dbReference>
<reference evidence="2" key="2">
    <citation type="submission" date="2020-09" db="EMBL/GenBank/DDBJ databases">
        <authorList>
            <person name="Sun Q."/>
            <person name="Ohkuma M."/>
        </authorList>
    </citation>
    <scope>NUCLEOTIDE SEQUENCE</scope>
    <source>
        <strain evidence="2">JCM 16108</strain>
    </source>
</reference>
<dbReference type="EMBL" id="BMOO01000003">
    <property type="protein sequence ID" value="GGM66738.1"/>
    <property type="molecule type" value="Genomic_DNA"/>
</dbReference>
<dbReference type="RefSeq" id="WP_188871690.1">
    <property type="nucleotide sequence ID" value="NZ_BMOO01000003.1"/>
</dbReference>
<reference evidence="3" key="3">
    <citation type="submission" date="2021-03" db="EMBL/GenBank/DDBJ databases">
        <title>Genomic Encyclopedia of Type Strains, Phase IV (KMG-IV): sequencing the most valuable type-strain genomes for metagenomic binning, comparative biology and taxonomic classification.</title>
        <authorList>
            <person name="Goeker M."/>
        </authorList>
    </citation>
    <scope>NUCLEOTIDE SEQUENCE</scope>
    <source>
        <strain evidence="3">DSM 22443</strain>
    </source>
</reference>
<evidence type="ECO:0000313" key="4">
    <source>
        <dbReference type="Proteomes" id="UP000614609"/>
    </source>
</evidence>
<name>A0A830FZ65_9EURY</name>
<dbReference type="SMART" id="SM00507">
    <property type="entry name" value="HNHc"/>
    <property type="match status" value="1"/>
</dbReference>
<reference evidence="2" key="1">
    <citation type="journal article" date="2014" name="Int. J. Syst. Evol. Microbiol.">
        <title>Complete genome sequence of Corynebacterium casei LMG S-19264T (=DSM 44701T), isolated from a smear-ripened cheese.</title>
        <authorList>
            <consortium name="US DOE Joint Genome Institute (JGI-PGF)"/>
            <person name="Walter F."/>
            <person name="Albersmeier A."/>
            <person name="Kalinowski J."/>
            <person name="Ruckert C."/>
        </authorList>
    </citation>
    <scope>NUCLEOTIDE SEQUENCE</scope>
    <source>
        <strain evidence="2">JCM 16108</strain>
    </source>
</reference>